<dbReference type="EMBL" id="CAJNOK010054564">
    <property type="protein sequence ID" value="CAF1616190.1"/>
    <property type="molecule type" value="Genomic_DNA"/>
</dbReference>
<evidence type="ECO:0000313" key="2">
    <source>
        <dbReference type="EMBL" id="CAF4432812.1"/>
    </source>
</evidence>
<organism evidence="1 3">
    <name type="scientific">Didymodactylos carnosus</name>
    <dbReference type="NCBI Taxonomy" id="1234261"/>
    <lineage>
        <taxon>Eukaryota</taxon>
        <taxon>Metazoa</taxon>
        <taxon>Spiralia</taxon>
        <taxon>Gnathifera</taxon>
        <taxon>Rotifera</taxon>
        <taxon>Eurotatoria</taxon>
        <taxon>Bdelloidea</taxon>
        <taxon>Philodinida</taxon>
        <taxon>Philodinidae</taxon>
        <taxon>Didymodactylos</taxon>
    </lineage>
</organism>
<dbReference type="Proteomes" id="UP000677228">
    <property type="component" value="Unassembled WGS sequence"/>
</dbReference>
<protein>
    <submittedName>
        <fullName evidence="1">Uncharacterized protein</fullName>
    </submittedName>
</protein>
<comment type="caution">
    <text evidence="1">The sequence shown here is derived from an EMBL/GenBank/DDBJ whole genome shotgun (WGS) entry which is preliminary data.</text>
</comment>
<reference evidence="1" key="1">
    <citation type="submission" date="2021-02" db="EMBL/GenBank/DDBJ databases">
        <authorList>
            <person name="Nowell W R."/>
        </authorList>
    </citation>
    <scope>NUCLEOTIDE SEQUENCE</scope>
</reference>
<evidence type="ECO:0000313" key="1">
    <source>
        <dbReference type="EMBL" id="CAF1616190.1"/>
    </source>
</evidence>
<evidence type="ECO:0000313" key="3">
    <source>
        <dbReference type="Proteomes" id="UP000677228"/>
    </source>
</evidence>
<accession>A0A8S2G2D7</accession>
<gene>
    <name evidence="1" type="ORF">OVA965_LOCUS42927</name>
    <name evidence="2" type="ORF">TMI583_LOCUS44987</name>
</gene>
<proteinExistence type="predicted"/>
<dbReference type="Proteomes" id="UP000682733">
    <property type="component" value="Unassembled WGS sequence"/>
</dbReference>
<sequence length="172" mass="20472">MLFAPTIELRVDEERTKKIGVLCGLGYDPQTDEALYPDHDMDIAFDVHMTTDDLTDINDLRKLMNQALSSEDILHQSHRKDIGQIRKDAWHALERLMDRPRIPLKQNYFQNYLWNQIHPDDRVPKILEDMAPEKCKLFPLHDDVMLRTLEIDDEFRNKMMYHLIWLKEKATV</sequence>
<dbReference type="AlphaFoldDB" id="A0A8S2G2D7"/>
<name>A0A8S2G2D7_9BILA</name>
<dbReference type="EMBL" id="CAJOBA010079126">
    <property type="protein sequence ID" value="CAF4432812.1"/>
    <property type="molecule type" value="Genomic_DNA"/>
</dbReference>
<feature type="non-terminal residue" evidence="1">
    <location>
        <position position="1"/>
    </location>
</feature>